<dbReference type="InterPro" id="IPR006225">
    <property type="entry name" value="PsdUridine_synth_RluC/D"/>
</dbReference>
<comment type="function">
    <text evidence="3">Responsible for synthesis of pseudouridine from uracil.</text>
</comment>
<proteinExistence type="inferred from homology"/>
<reference evidence="5" key="2">
    <citation type="journal article" date="2023" name="Curr. Microbiol.">
        <title>Granulicatella seriolae sp. nov., a Novel Facultative Anaerobe Isolated from Yellowtail Marine Fish.</title>
        <authorList>
            <person name="Lee M."/>
            <person name="Choi Y.J."/>
            <person name="Farooq A."/>
            <person name="Jeong J.B."/>
            <person name="Jung M.Y."/>
        </authorList>
    </citation>
    <scope>NUCLEOTIDE SEQUENCE</scope>
    <source>
        <strain evidence="5">S8</strain>
    </source>
</reference>
<dbReference type="NCBIfam" id="TIGR00005">
    <property type="entry name" value="rluA_subfam"/>
    <property type="match status" value="1"/>
</dbReference>
<dbReference type="InterPro" id="IPR006145">
    <property type="entry name" value="PsdUridine_synth_RsuA/RluA"/>
</dbReference>
<dbReference type="EC" id="5.4.99.-" evidence="3"/>
<dbReference type="PANTHER" id="PTHR21600">
    <property type="entry name" value="MITOCHONDRIAL RNA PSEUDOURIDINE SYNTHASE"/>
    <property type="match status" value="1"/>
</dbReference>
<name>A0ABT1WKX3_9LACT</name>
<accession>A0ABT1WKX3</accession>
<evidence type="ECO:0000313" key="5">
    <source>
        <dbReference type="EMBL" id="MCQ9209136.1"/>
    </source>
</evidence>
<protein>
    <recommendedName>
        <fullName evidence="3">Pseudouridine synthase</fullName>
        <ecNumber evidence="3">5.4.99.-</ecNumber>
    </recommendedName>
</protein>
<dbReference type="InterPro" id="IPR050188">
    <property type="entry name" value="RluA_PseudoU_synthase"/>
</dbReference>
<evidence type="ECO:0000256" key="1">
    <source>
        <dbReference type="ARBA" id="ARBA00000073"/>
    </source>
</evidence>
<evidence type="ECO:0000256" key="2">
    <source>
        <dbReference type="ARBA" id="ARBA00010876"/>
    </source>
</evidence>
<keyword evidence="3" id="KW-0413">Isomerase</keyword>
<comment type="caution">
    <text evidence="5">The sequence shown here is derived from an EMBL/GenBank/DDBJ whole genome shotgun (WGS) entry which is preliminary data.</text>
</comment>
<comment type="catalytic activity">
    <reaction evidence="1 3">
        <text>a uridine in RNA = a pseudouridine in RNA</text>
        <dbReference type="Rhea" id="RHEA:48348"/>
        <dbReference type="Rhea" id="RHEA-COMP:12068"/>
        <dbReference type="Rhea" id="RHEA-COMP:12069"/>
        <dbReference type="ChEBI" id="CHEBI:65314"/>
        <dbReference type="ChEBI" id="CHEBI:65315"/>
    </reaction>
</comment>
<keyword evidence="6" id="KW-1185">Reference proteome</keyword>
<dbReference type="InterPro" id="IPR020103">
    <property type="entry name" value="PsdUridine_synth_cat_dom_sf"/>
</dbReference>
<dbReference type="InterPro" id="IPR006224">
    <property type="entry name" value="PsdUridine_synth_RluA-like_CS"/>
</dbReference>
<dbReference type="PANTHER" id="PTHR21600:SF35">
    <property type="entry name" value="PSEUDOURIDINE SYNTHASE"/>
    <property type="match status" value="1"/>
</dbReference>
<evidence type="ECO:0000313" key="6">
    <source>
        <dbReference type="Proteomes" id="UP001059480"/>
    </source>
</evidence>
<evidence type="ECO:0000259" key="4">
    <source>
        <dbReference type="Pfam" id="PF00849"/>
    </source>
</evidence>
<dbReference type="SUPFAM" id="SSF55120">
    <property type="entry name" value="Pseudouridine synthase"/>
    <property type="match status" value="1"/>
</dbReference>
<dbReference type="PROSITE" id="PS01129">
    <property type="entry name" value="PSI_RLU"/>
    <property type="match status" value="1"/>
</dbReference>
<reference evidence="5" key="1">
    <citation type="submission" date="2022-07" db="EMBL/GenBank/DDBJ databases">
        <authorList>
            <person name="Jung M.-Y."/>
            <person name="Lee M."/>
        </authorList>
    </citation>
    <scope>NUCLEOTIDE SEQUENCE</scope>
    <source>
        <strain evidence="5">S8</strain>
    </source>
</reference>
<dbReference type="Gene3D" id="3.30.2350.10">
    <property type="entry name" value="Pseudouridine synthase"/>
    <property type="match status" value="1"/>
</dbReference>
<dbReference type="EMBL" id="JANHNZ010000001">
    <property type="protein sequence ID" value="MCQ9209136.1"/>
    <property type="molecule type" value="Genomic_DNA"/>
</dbReference>
<dbReference type="Pfam" id="PF00849">
    <property type="entry name" value="PseudoU_synth_2"/>
    <property type="match status" value="1"/>
</dbReference>
<dbReference type="Proteomes" id="UP001059480">
    <property type="component" value="Unassembled WGS sequence"/>
</dbReference>
<dbReference type="CDD" id="cd02869">
    <property type="entry name" value="PseudoU_synth_RluA_like"/>
    <property type="match status" value="1"/>
</dbReference>
<comment type="similarity">
    <text evidence="2 3">Belongs to the pseudouridine synthase RluA family.</text>
</comment>
<organism evidence="5 6">
    <name type="scientific">Granulicatella seriolae</name>
    <dbReference type="NCBI Taxonomy" id="2967226"/>
    <lineage>
        <taxon>Bacteria</taxon>
        <taxon>Bacillati</taxon>
        <taxon>Bacillota</taxon>
        <taxon>Bacilli</taxon>
        <taxon>Lactobacillales</taxon>
        <taxon>Carnobacteriaceae</taxon>
        <taxon>Granulicatella</taxon>
    </lineage>
</organism>
<evidence type="ECO:0000256" key="3">
    <source>
        <dbReference type="RuleBase" id="RU362028"/>
    </source>
</evidence>
<feature type="domain" description="Pseudouridine synthase RsuA/RluA-like" evidence="4">
    <location>
        <begin position="86"/>
        <end position="238"/>
    </location>
</feature>
<dbReference type="RefSeq" id="WP_256944246.1">
    <property type="nucleotide sequence ID" value="NZ_JANHNZ010000001.1"/>
</dbReference>
<reference evidence="5" key="3">
    <citation type="journal article" date="2023" name="Microbiol. Resour. Announc.">
        <title>Draft Genome Sequence of Granulicatella sp. Strain S8, Isolated from a Marine Fish, Seriola quinqueradiata.</title>
        <authorList>
            <person name="Lee M."/>
            <person name="Farooq A."/>
            <person name="Jeong J.B."/>
            <person name="Jung M.Y."/>
        </authorList>
    </citation>
    <scope>NUCLEOTIDE SEQUENCE</scope>
    <source>
        <strain evidence="5">S8</strain>
    </source>
</reference>
<sequence>MKLHWVYDKDIPVMVKTFLREKGISKRLLAQIKQAGTIKVNGIEQIVLVYLQNGDQIDVVIPDEGEHETTKESHIPIEVLFEDEFFLVVNKPSGTASIPSKLHPDLSMANRVKGYYARQGYANRIPHVVTRLDRDTSGIMLFAKHRLSHAWMDQQLRKKQIKKYYTAIIQALSPLEEHGMIDYPIGRDGDSIITRTVTEDGKPSLTEYWVQQSFEQDQVVKILLHTGRTHQIRVHFSHIGAPLIGDDLYGGPIQDPLFRQALHCKELEFVHPMTNQTLSIVAPMPNDMQQWINQKLSTTPKEEV</sequence>
<gene>
    <name evidence="5" type="ORF">NPA36_00960</name>
</gene>